<keyword evidence="1" id="KW-0677">Repeat</keyword>
<dbReference type="AlphaFoldDB" id="A0A7M7P5F0"/>
<dbReference type="InterPro" id="IPR000906">
    <property type="entry name" value="ZU5_dom"/>
</dbReference>
<dbReference type="InParanoid" id="A0A7M7P5F0"/>
<dbReference type="EnsemblMetazoa" id="XM_030988259">
    <property type="protein sequence ID" value="XP_030844119"/>
    <property type="gene ID" value="LOC105447015"/>
</dbReference>
<evidence type="ECO:0000313" key="7">
    <source>
        <dbReference type="Proteomes" id="UP000007110"/>
    </source>
</evidence>
<dbReference type="PROSITE" id="PS50297">
    <property type="entry name" value="ANK_REP_REGION"/>
    <property type="match status" value="16"/>
</dbReference>
<evidence type="ECO:0000256" key="2">
    <source>
        <dbReference type="ARBA" id="ARBA00023043"/>
    </source>
</evidence>
<dbReference type="PROSITE" id="PS51145">
    <property type="entry name" value="ZU5"/>
    <property type="match status" value="1"/>
</dbReference>
<reference evidence="6" key="2">
    <citation type="submission" date="2021-01" db="UniProtKB">
        <authorList>
            <consortium name="EnsemblMetazoa"/>
        </authorList>
    </citation>
    <scope>IDENTIFICATION</scope>
</reference>
<dbReference type="PANTHER" id="PTHR24141">
    <property type="entry name" value="2-5A-DEPENDENT RIBONUCLEASE"/>
    <property type="match status" value="1"/>
</dbReference>
<evidence type="ECO:0000256" key="1">
    <source>
        <dbReference type="ARBA" id="ARBA00022737"/>
    </source>
</evidence>
<feature type="repeat" description="ANK" evidence="3">
    <location>
        <begin position="101"/>
        <end position="133"/>
    </location>
</feature>
<feature type="repeat" description="ANK" evidence="3">
    <location>
        <begin position="36"/>
        <end position="68"/>
    </location>
</feature>
<evidence type="ECO:0000313" key="6">
    <source>
        <dbReference type="EnsemblMetazoa" id="XP_030844119"/>
    </source>
</evidence>
<proteinExistence type="predicted"/>
<name>A0A7M7P5F0_STRPU</name>
<evidence type="ECO:0000256" key="3">
    <source>
        <dbReference type="PROSITE-ProRule" id="PRU00023"/>
    </source>
</evidence>
<dbReference type="GO" id="GO:0004540">
    <property type="term" value="F:RNA nuclease activity"/>
    <property type="evidence" value="ECO:0000318"/>
    <property type="project" value="GO_Central"/>
</dbReference>
<dbReference type="Pfam" id="PF13637">
    <property type="entry name" value="Ank_4"/>
    <property type="match status" value="1"/>
</dbReference>
<dbReference type="KEGG" id="spu:105447015"/>
<dbReference type="Pfam" id="PF00023">
    <property type="entry name" value="Ank"/>
    <property type="match status" value="2"/>
</dbReference>
<dbReference type="Pfam" id="PF12796">
    <property type="entry name" value="Ank_2"/>
    <property type="match status" value="7"/>
</dbReference>
<dbReference type="SUPFAM" id="SSF48403">
    <property type="entry name" value="Ankyrin repeat"/>
    <property type="match status" value="3"/>
</dbReference>
<dbReference type="Proteomes" id="UP000007110">
    <property type="component" value="Unassembled WGS sequence"/>
</dbReference>
<evidence type="ECO:0000259" key="5">
    <source>
        <dbReference type="PROSITE" id="PS51145"/>
    </source>
</evidence>
<feature type="repeat" description="ANK" evidence="3">
    <location>
        <begin position="659"/>
        <end position="691"/>
    </location>
</feature>
<accession>A0A7M7P5F0</accession>
<dbReference type="InterPro" id="IPR036770">
    <property type="entry name" value="Ankyrin_rpt-contain_sf"/>
</dbReference>
<sequence>MWKKIFKKGVSRTRNAKSPIHRDSKEGNEQDGSVEDLQSALSSAAQNGQLDLIQELIGRGAEVNKVDNDGFTALQLASDGRLDVTKYLISQGAEVNNGGNIGLTPVRVAAGTGHLDVTKFLISQGAEVNNGGTERMTPLHLAANQGAEVNEGSNDGRTPLQLAAQNGHLDVTKFLINQGGEVNKDDNEGFTPLHQAASVGHLVVTEFLISQGAAVNESSNYAAGEGHLDVSEFLISQGAEVNDSSNDAARKGHLDVTKYVISQGADFNQTNYDGWTALHLAAHEGYLDVVTELISQGVDVGKASEKGWSALYLAAAAGHVRVSSALLSQHAELVSSNIIHWTEFHTAAERGDLDAMKDQVSQGAELGKAGSFGWTALQLAASNGHLDMIKYLLSQGADVNSSNSFGRCALHNAATKGKLDVVEYLISEGADMNMGNDNESTALHFASTYGHLDIVKSLISHGVEADICNAIGTTALHYALCNRRIDITKYLLSQGSELNKRSVWHSVILQFDGQYGHYDVRCVQGRVVQAVSRLIDSVTVFRGAPESDLGRSKYQDGDEDKTVQGGMVIVHRPHIMSGLDNQDHLASQGDRTVSRTSLQYAVEGGSLAVVRYLISQGAEVNESNNIGWTALHVAAKRGHLHIVDYLLGQGAEVAKGDVDDISPLHVAAFVGHCHVTEHLLRQGAEVNGATKEKGSTALHVGVQNGHLDITKGLLNHGADVDATDHDGWTPLHITAQNGHIDVLKCLLQQLADVSKVTKKGSSALHLSAANGHTDVTRYLLEHGAEVNLSKPGKTALQLAAEQDQVQGTGPNTWCAEGQKHTSSPNAHAYTEVLTEDEKKVIGQRAEKGCTAVHLATQNGYTSIIETLVSHGADLNIQSIDGQTCLHEAIRLSGRKESKVEATPSLQKISEEFYQNELSPRKALVFYLLDHGAKPDIKDNQGNLPVHYAKDEIIRQMIFSRSPDMDIIRVYRAKESAPPVVNAVSAQVGCDGKDLELEHHGISMAIPPGAVEQNESCKITLTVVRNLPGVVIQDDTPMAAYGIRCGPPNMVFHQPVKIRIPHSTLVTHPEQVIPDIVSHIWDPRKGLPRVSRTKSSAASDKLPYCRVLKRHLELHIDHCAEWWVLIPLKQQIIQLQFVCTPYVPDKIERGKKFDVHLHLNAEIPGIEMEVSFRERVPRWRKIFVATFLT</sequence>
<feature type="repeat" description="ANK" evidence="3">
    <location>
        <begin position="372"/>
        <end position="404"/>
    </location>
</feature>
<dbReference type="PROSITE" id="PS50088">
    <property type="entry name" value="ANK_REPEAT"/>
    <property type="match status" value="17"/>
</dbReference>
<feature type="repeat" description="ANK" evidence="3">
    <location>
        <begin position="693"/>
        <end position="725"/>
    </location>
</feature>
<dbReference type="Pfam" id="PF00791">
    <property type="entry name" value="ZU5"/>
    <property type="match status" value="1"/>
</dbReference>
<dbReference type="GO" id="GO:0006396">
    <property type="term" value="P:RNA processing"/>
    <property type="evidence" value="ECO:0000318"/>
    <property type="project" value="GO_Central"/>
</dbReference>
<evidence type="ECO:0000256" key="4">
    <source>
        <dbReference type="SAM" id="MobiDB-lite"/>
    </source>
</evidence>
<keyword evidence="7" id="KW-1185">Reference proteome</keyword>
<dbReference type="PANTHER" id="PTHR24141:SF1">
    <property type="entry name" value="2-5A-DEPENDENT RIBONUCLEASE"/>
    <property type="match status" value="1"/>
</dbReference>
<dbReference type="GeneID" id="105447015"/>
<dbReference type="PRINTS" id="PR01415">
    <property type="entry name" value="ANKYRIN"/>
</dbReference>
<protein>
    <recommendedName>
        <fullName evidence="5">ZU5 domain-containing protein</fullName>
    </recommendedName>
</protein>
<dbReference type="OrthoDB" id="194358at2759"/>
<feature type="repeat" description="ANK" evidence="3">
    <location>
        <begin position="273"/>
        <end position="305"/>
    </location>
</feature>
<feature type="compositionally biased region" description="Basic residues" evidence="4">
    <location>
        <begin position="1"/>
        <end position="15"/>
    </location>
</feature>
<feature type="repeat" description="ANK" evidence="3">
    <location>
        <begin position="726"/>
        <end position="758"/>
    </location>
</feature>
<keyword evidence="2 3" id="KW-0040">ANK repeat</keyword>
<feature type="repeat" description="ANK" evidence="3">
    <location>
        <begin position="847"/>
        <end position="879"/>
    </location>
</feature>
<feature type="repeat" description="ANK" evidence="3">
    <location>
        <begin position="593"/>
        <end position="625"/>
    </location>
</feature>
<feature type="repeat" description="ANK" evidence="3">
    <location>
        <begin position="759"/>
        <end position="791"/>
    </location>
</feature>
<feature type="repeat" description="ANK" evidence="3">
    <location>
        <begin position="471"/>
        <end position="503"/>
    </location>
</feature>
<feature type="repeat" description="ANK" evidence="3">
    <location>
        <begin position="405"/>
        <end position="437"/>
    </location>
</feature>
<dbReference type="Gene3D" id="1.25.40.20">
    <property type="entry name" value="Ankyrin repeat-containing domain"/>
    <property type="match status" value="8"/>
</dbReference>
<feature type="repeat" description="ANK" evidence="3">
    <location>
        <begin position="438"/>
        <end position="470"/>
    </location>
</feature>
<feature type="repeat" description="ANK" evidence="3">
    <location>
        <begin position="188"/>
        <end position="220"/>
    </location>
</feature>
<dbReference type="SMART" id="SM00248">
    <property type="entry name" value="ANK"/>
    <property type="match status" value="21"/>
</dbReference>
<organism evidence="6 7">
    <name type="scientific">Strongylocentrotus purpuratus</name>
    <name type="common">Purple sea urchin</name>
    <dbReference type="NCBI Taxonomy" id="7668"/>
    <lineage>
        <taxon>Eukaryota</taxon>
        <taxon>Metazoa</taxon>
        <taxon>Echinodermata</taxon>
        <taxon>Eleutherozoa</taxon>
        <taxon>Echinozoa</taxon>
        <taxon>Echinoidea</taxon>
        <taxon>Euechinoidea</taxon>
        <taxon>Echinacea</taxon>
        <taxon>Camarodonta</taxon>
        <taxon>Echinidea</taxon>
        <taxon>Strongylocentrotidae</taxon>
        <taxon>Strongylocentrotus</taxon>
    </lineage>
</organism>
<dbReference type="GO" id="GO:0003723">
    <property type="term" value="F:RNA binding"/>
    <property type="evidence" value="ECO:0000318"/>
    <property type="project" value="GO_Central"/>
</dbReference>
<dbReference type="InterPro" id="IPR002110">
    <property type="entry name" value="Ankyrin_rpt"/>
</dbReference>
<feature type="repeat" description="ANK" evidence="3">
    <location>
        <begin position="155"/>
        <end position="187"/>
    </location>
</feature>
<feature type="repeat" description="ANK" evidence="3">
    <location>
        <begin position="306"/>
        <end position="338"/>
    </location>
</feature>
<reference evidence="7" key="1">
    <citation type="submission" date="2015-02" db="EMBL/GenBank/DDBJ databases">
        <title>Genome sequencing for Strongylocentrotus purpuratus.</title>
        <authorList>
            <person name="Murali S."/>
            <person name="Liu Y."/>
            <person name="Vee V."/>
            <person name="English A."/>
            <person name="Wang M."/>
            <person name="Skinner E."/>
            <person name="Han Y."/>
            <person name="Muzny D.M."/>
            <person name="Worley K.C."/>
            <person name="Gibbs R.A."/>
        </authorList>
    </citation>
    <scope>NUCLEOTIDE SEQUENCE</scope>
</reference>
<feature type="domain" description="ZU5" evidence="5">
    <location>
        <begin position="981"/>
        <end position="1127"/>
    </location>
</feature>
<feature type="repeat" description="ANK" evidence="3">
    <location>
        <begin position="626"/>
        <end position="658"/>
    </location>
</feature>
<feature type="region of interest" description="Disordered" evidence="4">
    <location>
        <begin position="1"/>
        <end position="32"/>
    </location>
</feature>
<dbReference type="RefSeq" id="XP_030844119.1">
    <property type="nucleotide sequence ID" value="XM_030988259.1"/>
</dbReference>
<dbReference type="Gene3D" id="2.60.220.30">
    <property type="match status" value="1"/>
</dbReference>